<dbReference type="Gene3D" id="3.40.50.1010">
    <property type="entry name" value="5'-nuclease"/>
    <property type="match status" value="1"/>
</dbReference>
<gene>
    <name evidence="2" type="ORF">A2W05_08355</name>
</gene>
<evidence type="ECO:0000259" key="1">
    <source>
        <dbReference type="Pfam" id="PF01850"/>
    </source>
</evidence>
<dbReference type="InterPro" id="IPR002716">
    <property type="entry name" value="PIN_dom"/>
</dbReference>
<proteinExistence type="predicted"/>
<dbReference type="InterPro" id="IPR029060">
    <property type="entry name" value="PIN-like_dom_sf"/>
</dbReference>
<dbReference type="EMBL" id="MGDE01000092">
    <property type="protein sequence ID" value="OGL46340.1"/>
    <property type="molecule type" value="Genomic_DNA"/>
</dbReference>
<dbReference type="CDD" id="cd18689">
    <property type="entry name" value="PIN_VapC-like"/>
    <property type="match status" value="1"/>
</dbReference>
<dbReference type="SUPFAM" id="SSF88723">
    <property type="entry name" value="PIN domain-like"/>
    <property type="match status" value="1"/>
</dbReference>
<sequence>METFVLDASALIAFLNDEEGADIAEDVFQKAKMGNCVIYMNKLNILEIYYVVYRRGGKEIAEDVLVKMLNLPLIVIDTLNDDLFKEAGRLKATYKISLADSIALAEAKTREARILTADHHEFDLLDKEGEVVFYWIR</sequence>
<feature type="domain" description="PIN" evidence="1">
    <location>
        <begin position="5"/>
        <end position="124"/>
    </location>
</feature>
<reference evidence="2 3" key="1">
    <citation type="journal article" date="2016" name="Nat. Commun.">
        <title>Thousands of microbial genomes shed light on interconnected biogeochemical processes in an aquifer system.</title>
        <authorList>
            <person name="Anantharaman K."/>
            <person name="Brown C.T."/>
            <person name="Hug L.A."/>
            <person name="Sharon I."/>
            <person name="Castelle C.J."/>
            <person name="Probst A.J."/>
            <person name="Thomas B.C."/>
            <person name="Singh A."/>
            <person name="Wilkins M.J."/>
            <person name="Karaoz U."/>
            <person name="Brodie E.L."/>
            <person name="Williams K.H."/>
            <person name="Hubbard S.S."/>
            <person name="Banfield J.F."/>
        </authorList>
    </citation>
    <scope>NUCLEOTIDE SEQUENCE [LARGE SCALE GENOMIC DNA]</scope>
</reference>
<comment type="caution">
    <text evidence="2">The sequence shown here is derived from an EMBL/GenBank/DDBJ whole genome shotgun (WGS) entry which is preliminary data.</text>
</comment>
<protein>
    <submittedName>
        <fullName evidence="2">Toxin PIN</fullName>
    </submittedName>
</protein>
<organism evidence="2 3">
    <name type="scientific">Candidatus Schekmanbacteria bacterium RBG_16_38_10</name>
    <dbReference type="NCBI Taxonomy" id="1817879"/>
    <lineage>
        <taxon>Bacteria</taxon>
        <taxon>Candidatus Schekmaniibacteriota</taxon>
    </lineage>
</organism>
<evidence type="ECO:0000313" key="3">
    <source>
        <dbReference type="Proteomes" id="UP000178797"/>
    </source>
</evidence>
<name>A0A1F7RY38_9BACT</name>
<dbReference type="AlphaFoldDB" id="A0A1F7RY38"/>
<evidence type="ECO:0000313" key="2">
    <source>
        <dbReference type="EMBL" id="OGL46340.1"/>
    </source>
</evidence>
<accession>A0A1F7RY38</accession>
<dbReference type="Pfam" id="PF01850">
    <property type="entry name" value="PIN"/>
    <property type="match status" value="1"/>
</dbReference>
<dbReference type="Proteomes" id="UP000178797">
    <property type="component" value="Unassembled WGS sequence"/>
</dbReference>